<comment type="caution">
    <text evidence="3">The sequence shown here is derived from an EMBL/GenBank/DDBJ whole genome shotgun (WGS) entry which is preliminary data.</text>
</comment>
<dbReference type="InterPro" id="IPR001375">
    <property type="entry name" value="Peptidase_S9_cat"/>
</dbReference>
<evidence type="ECO:0008006" key="5">
    <source>
        <dbReference type="Google" id="ProtNLM"/>
    </source>
</evidence>
<feature type="domain" description="Serine aminopeptidase S33" evidence="2">
    <location>
        <begin position="35"/>
        <end position="144"/>
    </location>
</feature>
<feature type="domain" description="Peptidase S9 prolyl oligopeptidase catalytic" evidence="1">
    <location>
        <begin position="193"/>
        <end position="273"/>
    </location>
</feature>
<dbReference type="SUPFAM" id="SSF53474">
    <property type="entry name" value="alpha/beta-Hydrolases"/>
    <property type="match status" value="1"/>
</dbReference>
<evidence type="ECO:0000259" key="2">
    <source>
        <dbReference type="Pfam" id="PF12146"/>
    </source>
</evidence>
<dbReference type="Pfam" id="PF00326">
    <property type="entry name" value="Peptidase_S9"/>
    <property type="match status" value="1"/>
</dbReference>
<reference evidence="3" key="1">
    <citation type="submission" date="2022-07" db="EMBL/GenBank/DDBJ databases">
        <title>Phylogenomic reconstructions and comparative analyses of Kickxellomycotina fungi.</title>
        <authorList>
            <person name="Reynolds N.K."/>
            <person name="Stajich J.E."/>
            <person name="Barry K."/>
            <person name="Grigoriev I.V."/>
            <person name="Crous P."/>
            <person name="Smith M.E."/>
        </authorList>
    </citation>
    <scope>NUCLEOTIDE SEQUENCE</scope>
    <source>
        <strain evidence="3">RSA 567</strain>
    </source>
</reference>
<dbReference type="PANTHER" id="PTHR42886">
    <property type="entry name" value="RE40534P-RELATED"/>
    <property type="match status" value="1"/>
</dbReference>
<dbReference type="Gene3D" id="3.40.50.1820">
    <property type="entry name" value="alpha/beta hydrolase"/>
    <property type="match status" value="1"/>
</dbReference>
<dbReference type="OrthoDB" id="9988524at2759"/>
<evidence type="ECO:0000313" key="4">
    <source>
        <dbReference type="Proteomes" id="UP001151582"/>
    </source>
</evidence>
<dbReference type="InterPro" id="IPR022742">
    <property type="entry name" value="Hydrolase_4"/>
</dbReference>
<dbReference type="GO" id="GO:0008236">
    <property type="term" value="F:serine-type peptidase activity"/>
    <property type="evidence" value="ECO:0007669"/>
    <property type="project" value="InterPro"/>
</dbReference>
<dbReference type="EMBL" id="JANBQB010000069">
    <property type="protein sequence ID" value="KAJ1983115.1"/>
    <property type="molecule type" value="Genomic_DNA"/>
</dbReference>
<proteinExistence type="predicted"/>
<name>A0A9W8B4M3_9FUNG</name>
<dbReference type="Proteomes" id="UP001151582">
    <property type="component" value="Unassembled WGS sequence"/>
</dbReference>
<dbReference type="InterPro" id="IPR029058">
    <property type="entry name" value="AB_hydrolase_fold"/>
</dbReference>
<keyword evidence="4" id="KW-1185">Reference proteome</keyword>
<accession>A0A9W8B4M3</accession>
<dbReference type="PANTHER" id="PTHR42886:SF53">
    <property type="entry name" value="ALPHA_BETA-HYDROLASES SUPERFAMILY PROTEIN"/>
    <property type="match status" value="1"/>
</dbReference>
<dbReference type="Pfam" id="PF12146">
    <property type="entry name" value="Hydrolase_4"/>
    <property type="match status" value="1"/>
</dbReference>
<gene>
    <name evidence="3" type="ORF">H4R34_001464</name>
</gene>
<organism evidence="3 4">
    <name type="scientific">Dimargaris verticillata</name>
    <dbReference type="NCBI Taxonomy" id="2761393"/>
    <lineage>
        <taxon>Eukaryota</taxon>
        <taxon>Fungi</taxon>
        <taxon>Fungi incertae sedis</taxon>
        <taxon>Zoopagomycota</taxon>
        <taxon>Kickxellomycotina</taxon>
        <taxon>Dimargaritomycetes</taxon>
        <taxon>Dimargaritales</taxon>
        <taxon>Dimargaritaceae</taxon>
        <taxon>Dimargaris</taxon>
    </lineage>
</organism>
<sequence>MATTAQPPVRFHDFTVPTHDGNHLAATFVEKTDQPANQVVVVCHGLLNTRYSRTVRTLANGIPHNVCLFEFRGNGASTGTTRYTNYDEEAEDLRYVVQYLRNARHCQVRALMGHSKGAAAVFLYTVKYNDVPLVVDVAGRFDMTASPMLRFTKEQQRELDTKGECVWTLFGYGQDVPYIVTAADLAQRAHIDMSVVQQIDFTRVQVLIAHGEEDEVVPVSEGRRFYEMMRRSPTYDPGSDCLTLAPLPHTGHVFSEPHEQQALLAAVNAWLAKRWAQIEGPSLKEQA</sequence>
<evidence type="ECO:0000259" key="1">
    <source>
        <dbReference type="Pfam" id="PF00326"/>
    </source>
</evidence>
<evidence type="ECO:0000313" key="3">
    <source>
        <dbReference type="EMBL" id="KAJ1983115.1"/>
    </source>
</evidence>
<protein>
    <recommendedName>
        <fullName evidence="5">Serine aminopeptidase S33 domain-containing protein</fullName>
    </recommendedName>
</protein>
<dbReference type="GO" id="GO:0006508">
    <property type="term" value="P:proteolysis"/>
    <property type="evidence" value="ECO:0007669"/>
    <property type="project" value="InterPro"/>
</dbReference>
<dbReference type="AlphaFoldDB" id="A0A9W8B4M3"/>